<keyword evidence="3" id="KW-1185">Reference proteome</keyword>
<dbReference type="Proteomes" id="UP001314229">
    <property type="component" value="Unassembled WGS sequence"/>
</dbReference>
<feature type="compositionally biased region" description="Basic and acidic residues" evidence="1">
    <location>
        <begin position="128"/>
        <end position="137"/>
    </location>
</feature>
<dbReference type="Pfam" id="PF15385">
    <property type="entry name" value="SARG"/>
    <property type="match status" value="1"/>
</dbReference>
<dbReference type="InterPro" id="IPR026152">
    <property type="entry name" value="SARG"/>
</dbReference>
<evidence type="ECO:0000313" key="2">
    <source>
        <dbReference type="EMBL" id="CAK6957546.1"/>
    </source>
</evidence>
<organism evidence="2 3">
    <name type="scientific">Scomber scombrus</name>
    <name type="common">Atlantic mackerel</name>
    <name type="synonym">Scomber vernalis</name>
    <dbReference type="NCBI Taxonomy" id="13677"/>
    <lineage>
        <taxon>Eukaryota</taxon>
        <taxon>Metazoa</taxon>
        <taxon>Chordata</taxon>
        <taxon>Craniata</taxon>
        <taxon>Vertebrata</taxon>
        <taxon>Euteleostomi</taxon>
        <taxon>Actinopterygii</taxon>
        <taxon>Neopterygii</taxon>
        <taxon>Teleostei</taxon>
        <taxon>Neoteleostei</taxon>
        <taxon>Acanthomorphata</taxon>
        <taxon>Pelagiaria</taxon>
        <taxon>Scombriformes</taxon>
        <taxon>Scombridae</taxon>
        <taxon>Scomber</taxon>
    </lineage>
</organism>
<evidence type="ECO:0000313" key="3">
    <source>
        <dbReference type="Proteomes" id="UP001314229"/>
    </source>
</evidence>
<evidence type="ECO:0000256" key="1">
    <source>
        <dbReference type="SAM" id="MobiDB-lite"/>
    </source>
</evidence>
<feature type="compositionally biased region" description="Pro residues" evidence="1">
    <location>
        <begin position="291"/>
        <end position="306"/>
    </location>
</feature>
<feature type="compositionally biased region" description="Low complexity" evidence="1">
    <location>
        <begin position="368"/>
        <end position="396"/>
    </location>
</feature>
<feature type="region of interest" description="Disordered" evidence="1">
    <location>
        <begin position="453"/>
        <end position="570"/>
    </location>
</feature>
<feature type="compositionally biased region" description="Low complexity" evidence="1">
    <location>
        <begin position="247"/>
        <end position="256"/>
    </location>
</feature>
<feature type="compositionally biased region" description="Polar residues" evidence="1">
    <location>
        <begin position="559"/>
        <end position="570"/>
    </location>
</feature>
<dbReference type="EMBL" id="CAWUFR010000029">
    <property type="protein sequence ID" value="CAK6957546.1"/>
    <property type="molecule type" value="Genomic_DNA"/>
</dbReference>
<feature type="region of interest" description="Disordered" evidence="1">
    <location>
        <begin position="62"/>
        <end position="309"/>
    </location>
</feature>
<dbReference type="AlphaFoldDB" id="A0AAV1NDA4"/>
<reference evidence="2 3" key="1">
    <citation type="submission" date="2024-01" db="EMBL/GenBank/DDBJ databases">
        <authorList>
            <person name="Alioto T."/>
            <person name="Alioto T."/>
            <person name="Gomez Garrido J."/>
        </authorList>
    </citation>
    <scope>NUCLEOTIDE SEQUENCE [LARGE SCALE GENOMIC DNA]</scope>
</reference>
<feature type="compositionally biased region" description="Polar residues" evidence="1">
    <location>
        <begin position="505"/>
        <end position="515"/>
    </location>
</feature>
<feature type="compositionally biased region" description="Polar residues" evidence="1">
    <location>
        <begin position="140"/>
        <end position="151"/>
    </location>
</feature>
<dbReference type="PANTHER" id="PTHR21555">
    <property type="entry name" value="SPECIFICALLY ANDROGEN-REGULATED GENE PROTEIN"/>
    <property type="match status" value="1"/>
</dbReference>
<proteinExistence type="predicted"/>
<name>A0AAV1NDA4_SCOSC</name>
<feature type="compositionally biased region" description="Basic and acidic residues" evidence="1">
    <location>
        <begin position="87"/>
        <end position="103"/>
    </location>
</feature>
<dbReference type="PANTHER" id="PTHR21555:SF0">
    <property type="entry name" value="SPECIFICALLY ANDROGEN-REGULATED GENE PROTEIN"/>
    <property type="match status" value="1"/>
</dbReference>
<feature type="region of interest" description="Disordered" evidence="1">
    <location>
        <begin position="322"/>
        <end position="348"/>
    </location>
</feature>
<comment type="caution">
    <text evidence="2">The sequence shown here is derived from an EMBL/GenBank/DDBJ whole genome shotgun (WGS) entry which is preliminary data.</text>
</comment>
<accession>A0AAV1NDA4</accession>
<feature type="compositionally biased region" description="Polar residues" evidence="1">
    <location>
        <begin position="170"/>
        <end position="182"/>
    </location>
</feature>
<protein>
    <submittedName>
        <fullName evidence="2">Specifically androgen-regulated gene protein isoform X1</fullName>
    </submittedName>
</protein>
<sequence length="600" mass="63445">MPKSDTWPGGVAMESLSNMDSVGSCDSVISMNSGCSEDSMEHLSAEERACLMYLEETIEALEVQEDSGFSNDEPEPGHLAEKMGQMRGEDISSVKSDESKTDQESFLSNAVPTPIAHLPAVPGSRALNVEDKAEPHAPEPQSTADSSSVKLMTQPKPSVPESVADCKVSSPATQTEVLSSATDGPGNSKHVPTAQSTKASDIDLDLIPPPSDFMDEPDLPPQPEKEEHLPLFAETSNNRPTPIDLEQQQQSASAKKTSVDTPLTEEPPNKPTAGVPASLNPPAVASVLLMSPPPETAEPRSPPAVAPKPKKLPANIILKSHKASVAGSDANSVHSVPASPDRQMLDPQRVRIEALRKLGLLKSEEVDSGPILSPKLSPKSRKSWAAPPRSPISPAAPHTPPLTPSYSQVNSTPPVAVAPSATFAAPDILPVPAAFSDGRLPSNTELSTVLGATVNMTPPHTPPALIKLPTPPKKTGIKSATLERSGLGLSSYMAQESNKAKQDVSSEQSLNQLRNNRPRPASLGSRKEFSSSLGEGVQAGIPASKNPNSRVSLPLHTAFQHSGDSQKLPRSQGISVLICPRAENGENRREALKKLGLLRD</sequence>
<feature type="region of interest" description="Disordered" evidence="1">
    <location>
        <begin position="363"/>
        <end position="411"/>
    </location>
</feature>
<gene>
    <name evidence="2" type="ORF">FSCOSCO3_A007893</name>
</gene>